<dbReference type="EC" id="2.7.13.3" evidence="2"/>
<dbReference type="EMBL" id="AUYC01000062">
    <property type="protein sequence ID" value="KZN59193.1"/>
    <property type="molecule type" value="Genomic_DNA"/>
</dbReference>
<evidence type="ECO:0000256" key="4">
    <source>
        <dbReference type="SAM" id="Coils"/>
    </source>
</evidence>
<evidence type="ECO:0000313" key="6">
    <source>
        <dbReference type="EMBL" id="KZN59193.1"/>
    </source>
</evidence>
<dbReference type="Gene3D" id="3.30.450.40">
    <property type="match status" value="1"/>
</dbReference>
<dbReference type="PATRIC" id="fig|1365248.3.peg.4506"/>
<dbReference type="SUPFAM" id="SSF47384">
    <property type="entry name" value="Homodimeric domain of signal transducing histidine kinase"/>
    <property type="match status" value="1"/>
</dbReference>
<dbReference type="Proteomes" id="UP000076486">
    <property type="component" value="Unassembled WGS sequence"/>
</dbReference>
<proteinExistence type="predicted"/>
<dbReference type="AlphaFoldDB" id="A0A167ICR1"/>
<sequence length="599" mass="67234">MIMERQQQTVLHVGPNSDALDALDALLTQLNYQLEVTDNLRACKKLIRKKKPGLIIFHVEDTDSEALTEQVLEYVRIGCQDKDLIFIVSHPPARMPDALSWIEKYDISSFISLSPDKNEFNLSVIERNLKAWQRLEQINAQHKAESELLMSVAHLHRNNNDINEVMLTFMRSLANIACATTHCRIKISNQNEGSLSHVWPQKESLENTLTRVFGLPSLPAYLARSLTEKKPQIDLLPNDDAFQPLNQLLGAKLSSYLIFPIVVYDKVLEMMVFFIDEHAMESVSMRQIDVVSKAAEQLTILLERKESERRLKKQCNRLKEALLELKETQNQLAHSEKMATVGQFAAGIAHEINNPLSSVLSNFGSMDNYLDSILNLQNLHDQFLSAVEGGNQHVGAKLKSQITNYRGQSDIDFIYDDIREIVAQSQMGLSRVSDIIKDLQSFTVVQNQHHCQLDIPAILNQSLSLLESHNKRDIVVETNLTHTCQPVSNAGFVQQILTNLLKNAFQAIELNQPDSPYVKVTTQEVDGMLLIKVKDNGPGVPPDIQDKVFDPFFTTKAVGQGSGLGLSVSYNLSKRLGGQLTLTSDGHPPTQFTLALPIN</sequence>
<comment type="catalytic activity">
    <reaction evidence="1">
        <text>ATP + protein L-histidine = ADP + protein N-phospho-L-histidine.</text>
        <dbReference type="EC" id="2.7.13.3"/>
    </reaction>
</comment>
<evidence type="ECO:0000313" key="7">
    <source>
        <dbReference type="Proteomes" id="UP000076486"/>
    </source>
</evidence>
<dbReference type="InterPro" id="IPR003594">
    <property type="entry name" value="HATPase_dom"/>
</dbReference>
<dbReference type="GO" id="GO:0000155">
    <property type="term" value="F:phosphorelay sensor kinase activity"/>
    <property type="evidence" value="ECO:0007669"/>
    <property type="project" value="InterPro"/>
</dbReference>
<evidence type="ECO:0000256" key="3">
    <source>
        <dbReference type="ARBA" id="ARBA00022553"/>
    </source>
</evidence>
<evidence type="ECO:0000259" key="5">
    <source>
        <dbReference type="PROSITE" id="PS50109"/>
    </source>
</evidence>
<dbReference type="PROSITE" id="PS50109">
    <property type="entry name" value="HIS_KIN"/>
    <property type="match status" value="1"/>
</dbReference>
<accession>A0A167ICR1</accession>
<dbReference type="PANTHER" id="PTHR43065:SF42">
    <property type="entry name" value="TWO-COMPONENT SENSOR PPRA"/>
    <property type="match status" value="1"/>
</dbReference>
<dbReference type="CDD" id="cd00082">
    <property type="entry name" value="HisKA"/>
    <property type="match status" value="1"/>
</dbReference>
<dbReference type="Pfam" id="PF02518">
    <property type="entry name" value="HATPase_c"/>
    <property type="match status" value="1"/>
</dbReference>
<dbReference type="PRINTS" id="PR00344">
    <property type="entry name" value="BCTRLSENSOR"/>
</dbReference>
<dbReference type="InterPro" id="IPR005467">
    <property type="entry name" value="His_kinase_dom"/>
</dbReference>
<dbReference type="PANTHER" id="PTHR43065">
    <property type="entry name" value="SENSOR HISTIDINE KINASE"/>
    <property type="match status" value="1"/>
</dbReference>
<dbReference type="InterPro" id="IPR029016">
    <property type="entry name" value="GAF-like_dom_sf"/>
</dbReference>
<feature type="domain" description="Histidine kinase" evidence="5">
    <location>
        <begin position="347"/>
        <end position="599"/>
    </location>
</feature>
<dbReference type="InterPro" id="IPR004358">
    <property type="entry name" value="Sig_transdc_His_kin-like_C"/>
</dbReference>
<dbReference type="InterPro" id="IPR003661">
    <property type="entry name" value="HisK_dim/P_dom"/>
</dbReference>
<organism evidence="6 7">
    <name type="scientific">Pseudoalteromonas luteoviolacea CPMOR-1</name>
    <dbReference type="NCBI Taxonomy" id="1365248"/>
    <lineage>
        <taxon>Bacteria</taxon>
        <taxon>Pseudomonadati</taxon>
        <taxon>Pseudomonadota</taxon>
        <taxon>Gammaproteobacteria</taxon>
        <taxon>Alteromonadales</taxon>
        <taxon>Pseudoalteromonadaceae</taxon>
        <taxon>Pseudoalteromonas</taxon>
    </lineage>
</organism>
<evidence type="ECO:0000256" key="2">
    <source>
        <dbReference type="ARBA" id="ARBA00012438"/>
    </source>
</evidence>
<feature type="coiled-coil region" evidence="4">
    <location>
        <begin position="304"/>
        <end position="338"/>
    </location>
</feature>
<protein>
    <recommendedName>
        <fullName evidence="2">histidine kinase</fullName>
        <ecNumber evidence="2">2.7.13.3</ecNumber>
    </recommendedName>
</protein>
<dbReference type="SUPFAM" id="SSF55874">
    <property type="entry name" value="ATPase domain of HSP90 chaperone/DNA topoisomerase II/histidine kinase"/>
    <property type="match status" value="1"/>
</dbReference>
<reference evidence="6 7" key="1">
    <citation type="submission" date="2013-07" db="EMBL/GenBank/DDBJ databases">
        <title>Comparative Genomic and Metabolomic Analysis of Twelve Strains of Pseudoalteromonas luteoviolacea.</title>
        <authorList>
            <person name="Vynne N.G."/>
            <person name="Mansson M."/>
            <person name="Gram L."/>
        </authorList>
    </citation>
    <scope>NUCLEOTIDE SEQUENCE [LARGE SCALE GENOMIC DNA]</scope>
    <source>
        <strain evidence="6 7">CPMOR-1</strain>
    </source>
</reference>
<evidence type="ECO:0000256" key="1">
    <source>
        <dbReference type="ARBA" id="ARBA00000085"/>
    </source>
</evidence>
<dbReference type="SMART" id="SM00387">
    <property type="entry name" value="HATPase_c"/>
    <property type="match status" value="1"/>
</dbReference>
<keyword evidence="3" id="KW-0597">Phosphoprotein</keyword>
<gene>
    <name evidence="6" type="ORF">N473_03290</name>
</gene>
<dbReference type="RefSeq" id="WP_063369670.1">
    <property type="nucleotide sequence ID" value="NZ_AUYC01000062.1"/>
</dbReference>
<dbReference type="InterPro" id="IPR036097">
    <property type="entry name" value="HisK_dim/P_sf"/>
</dbReference>
<name>A0A167ICR1_9GAMM</name>
<keyword evidence="4" id="KW-0175">Coiled coil</keyword>
<comment type="caution">
    <text evidence="6">The sequence shown here is derived from an EMBL/GenBank/DDBJ whole genome shotgun (WGS) entry which is preliminary data.</text>
</comment>
<dbReference type="InterPro" id="IPR036890">
    <property type="entry name" value="HATPase_C_sf"/>
</dbReference>
<dbReference type="Gene3D" id="3.30.565.10">
    <property type="entry name" value="Histidine kinase-like ATPase, C-terminal domain"/>
    <property type="match status" value="1"/>
</dbReference>
<dbReference type="Gene3D" id="1.10.287.130">
    <property type="match status" value="1"/>
</dbReference>